<keyword evidence="2" id="KW-1185">Reference proteome</keyword>
<name>A0A6H5HEL6_9HEMI</name>
<feature type="non-terminal residue" evidence="1">
    <location>
        <position position="1"/>
    </location>
</feature>
<gene>
    <name evidence="1" type="ORF">NTEN_LOCUS19530</name>
</gene>
<evidence type="ECO:0000313" key="1">
    <source>
        <dbReference type="EMBL" id="CAB0015165.1"/>
    </source>
</evidence>
<protein>
    <submittedName>
        <fullName evidence="1">Uncharacterized protein</fullName>
    </submittedName>
</protein>
<dbReference type="AlphaFoldDB" id="A0A6H5HEL6"/>
<dbReference type="Proteomes" id="UP000479000">
    <property type="component" value="Unassembled WGS sequence"/>
</dbReference>
<proteinExistence type="predicted"/>
<accession>A0A6H5HEL6</accession>
<reference evidence="1 2" key="1">
    <citation type="submission" date="2020-02" db="EMBL/GenBank/DDBJ databases">
        <authorList>
            <person name="Ferguson B K."/>
        </authorList>
    </citation>
    <scope>NUCLEOTIDE SEQUENCE [LARGE SCALE GENOMIC DNA]</scope>
</reference>
<organism evidence="1 2">
    <name type="scientific">Nesidiocoris tenuis</name>
    <dbReference type="NCBI Taxonomy" id="355587"/>
    <lineage>
        <taxon>Eukaryota</taxon>
        <taxon>Metazoa</taxon>
        <taxon>Ecdysozoa</taxon>
        <taxon>Arthropoda</taxon>
        <taxon>Hexapoda</taxon>
        <taxon>Insecta</taxon>
        <taxon>Pterygota</taxon>
        <taxon>Neoptera</taxon>
        <taxon>Paraneoptera</taxon>
        <taxon>Hemiptera</taxon>
        <taxon>Heteroptera</taxon>
        <taxon>Panheteroptera</taxon>
        <taxon>Cimicomorpha</taxon>
        <taxon>Miridae</taxon>
        <taxon>Dicyphina</taxon>
        <taxon>Nesidiocoris</taxon>
    </lineage>
</organism>
<evidence type="ECO:0000313" key="2">
    <source>
        <dbReference type="Proteomes" id="UP000479000"/>
    </source>
</evidence>
<dbReference type="EMBL" id="CADCXU010028697">
    <property type="protein sequence ID" value="CAB0015165.1"/>
    <property type="molecule type" value="Genomic_DNA"/>
</dbReference>
<sequence length="72" mass="8010">VAKTRSPHSDFTCIRGKHHLSCSGGTQQVPTQHPRSPGLRKFLLILCKLSKQSVNILRRTSMSRRGITLTGQ</sequence>